<dbReference type="Proteomes" id="UP001556098">
    <property type="component" value="Unassembled WGS sequence"/>
</dbReference>
<dbReference type="Pfam" id="PF04263">
    <property type="entry name" value="TPK_catalytic"/>
    <property type="match status" value="1"/>
</dbReference>
<dbReference type="EMBL" id="JBFNXX010000003">
    <property type="protein sequence ID" value="MEW9918935.1"/>
    <property type="molecule type" value="Genomic_DNA"/>
</dbReference>
<proteinExistence type="predicted"/>
<dbReference type="PANTHER" id="PTHR41299">
    <property type="entry name" value="THIAMINE PYROPHOSPHOKINASE"/>
    <property type="match status" value="1"/>
</dbReference>
<organism evidence="7 8">
    <name type="scientific">Sulfitobacter sediminis</name>
    <dbReference type="NCBI Taxonomy" id="3234186"/>
    <lineage>
        <taxon>Bacteria</taxon>
        <taxon>Pseudomonadati</taxon>
        <taxon>Pseudomonadota</taxon>
        <taxon>Alphaproteobacteria</taxon>
        <taxon>Rhodobacterales</taxon>
        <taxon>Roseobacteraceae</taxon>
        <taxon>Sulfitobacter</taxon>
    </lineage>
</organism>
<dbReference type="EC" id="2.7.6.2" evidence="5"/>
<evidence type="ECO:0000313" key="7">
    <source>
        <dbReference type="EMBL" id="MEW9918935.1"/>
    </source>
</evidence>
<evidence type="ECO:0000256" key="4">
    <source>
        <dbReference type="ARBA" id="ARBA00022840"/>
    </source>
</evidence>
<evidence type="ECO:0000313" key="8">
    <source>
        <dbReference type="Proteomes" id="UP001556098"/>
    </source>
</evidence>
<dbReference type="SUPFAM" id="SSF63862">
    <property type="entry name" value="Thiamin pyrophosphokinase, substrate-binding domain"/>
    <property type="match status" value="1"/>
</dbReference>
<dbReference type="CDD" id="cd07995">
    <property type="entry name" value="TPK"/>
    <property type="match status" value="1"/>
</dbReference>
<reference evidence="7 8" key="1">
    <citation type="submission" date="2024-07" db="EMBL/GenBank/DDBJ databases">
        <title>Marimonas sp.nov., isolated from tidal-flat sediment.</title>
        <authorList>
            <person name="Jayan J.N."/>
            <person name="Lee S.S."/>
        </authorList>
    </citation>
    <scope>NUCLEOTIDE SEQUENCE [LARGE SCALE GENOMIC DNA]</scope>
    <source>
        <strain evidence="7 8">MJW-29</strain>
    </source>
</reference>
<evidence type="ECO:0000256" key="5">
    <source>
        <dbReference type="NCBIfam" id="TIGR01378"/>
    </source>
</evidence>
<dbReference type="SUPFAM" id="SSF63999">
    <property type="entry name" value="Thiamin pyrophosphokinase, catalytic domain"/>
    <property type="match status" value="1"/>
</dbReference>
<dbReference type="RefSeq" id="WP_367876638.1">
    <property type="nucleotide sequence ID" value="NZ_JBFNXX010000003.1"/>
</dbReference>
<keyword evidence="2" id="KW-0547">Nucleotide-binding</keyword>
<dbReference type="InterPro" id="IPR036371">
    <property type="entry name" value="TPK_B1-bd_sf"/>
</dbReference>
<keyword evidence="3" id="KW-0418">Kinase</keyword>
<evidence type="ECO:0000259" key="6">
    <source>
        <dbReference type="Pfam" id="PF04263"/>
    </source>
</evidence>
<dbReference type="InterPro" id="IPR036759">
    <property type="entry name" value="TPK_catalytic_sf"/>
</dbReference>
<gene>
    <name evidence="7" type="ORF">AB2B41_04940</name>
</gene>
<comment type="caution">
    <text evidence="7">The sequence shown here is derived from an EMBL/GenBank/DDBJ whole genome shotgun (WGS) entry which is preliminary data.</text>
</comment>
<dbReference type="InterPro" id="IPR006282">
    <property type="entry name" value="Thi_PPkinase"/>
</dbReference>
<dbReference type="Gene3D" id="3.40.50.10240">
    <property type="entry name" value="Thiamin pyrophosphokinase, catalytic domain"/>
    <property type="match status" value="1"/>
</dbReference>
<dbReference type="PANTHER" id="PTHR41299:SF1">
    <property type="entry name" value="THIAMINE PYROPHOSPHOKINASE"/>
    <property type="match status" value="1"/>
</dbReference>
<keyword evidence="1 7" id="KW-0808">Transferase</keyword>
<keyword evidence="4" id="KW-0067">ATP-binding</keyword>
<protein>
    <recommendedName>
        <fullName evidence="5">Thiamine diphosphokinase</fullName>
        <ecNumber evidence="5">2.7.6.2</ecNumber>
    </recommendedName>
</protein>
<dbReference type="GO" id="GO:0004788">
    <property type="term" value="F:thiamine diphosphokinase activity"/>
    <property type="evidence" value="ECO:0007669"/>
    <property type="project" value="UniProtKB-EC"/>
</dbReference>
<name>A0ABV3RIZ0_9RHOB</name>
<dbReference type="InterPro" id="IPR007371">
    <property type="entry name" value="TPK_catalytic"/>
</dbReference>
<accession>A0ABV3RIZ0</accession>
<keyword evidence="8" id="KW-1185">Reference proteome</keyword>
<evidence type="ECO:0000256" key="2">
    <source>
        <dbReference type="ARBA" id="ARBA00022741"/>
    </source>
</evidence>
<evidence type="ECO:0000256" key="3">
    <source>
        <dbReference type="ARBA" id="ARBA00022777"/>
    </source>
</evidence>
<dbReference type="InterPro" id="IPR053149">
    <property type="entry name" value="TPK"/>
</dbReference>
<sequence length="230" mass="24311">MTDPIVHSETPVTLVGAGDATPEDLQNSLTLAPTCVAADGGAALCLSARAEIAAVIGDFDSISAETLAQIPPERHFEITEQVSTDFEKALIRIAAPLVLGVGFLGGRIDHQLAVFHALSAFPERRCLLLGHEEVVCLAPPRIELPMQPGERVSLFPMAAVTGHSEGLHWPIEGLDFAPASRIGTSNRALGPVSLSFGSPDMLLILPRRLMPALVARLSPPDAARWPARAG</sequence>
<dbReference type="NCBIfam" id="TIGR01378">
    <property type="entry name" value="thi_PPkinase"/>
    <property type="match status" value="1"/>
</dbReference>
<feature type="domain" description="Thiamin pyrophosphokinase catalytic" evidence="6">
    <location>
        <begin position="29"/>
        <end position="121"/>
    </location>
</feature>
<evidence type="ECO:0000256" key="1">
    <source>
        <dbReference type="ARBA" id="ARBA00022679"/>
    </source>
</evidence>